<proteinExistence type="predicted"/>
<keyword evidence="1" id="KW-0812">Transmembrane</keyword>
<feature type="transmembrane region" description="Helical" evidence="1">
    <location>
        <begin position="51"/>
        <end position="69"/>
    </location>
</feature>
<evidence type="ECO:0000313" key="3">
    <source>
        <dbReference type="Proteomes" id="UP001374584"/>
    </source>
</evidence>
<dbReference type="AlphaFoldDB" id="A0AAN9R0B6"/>
<comment type="caution">
    <text evidence="2">The sequence shown here is derived from an EMBL/GenBank/DDBJ whole genome shotgun (WGS) entry which is preliminary data.</text>
</comment>
<gene>
    <name evidence="2" type="ORF">VNO80_16604</name>
</gene>
<keyword evidence="1" id="KW-1133">Transmembrane helix</keyword>
<reference evidence="2 3" key="1">
    <citation type="submission" date="2024-01" db="EMBL/GenBank/DDBJ databases">
        <title>The genomes of 5 underutilized Papilionoideae crops provide insights into root nodulation and disease resistanc.</title>
        <authorList>
            <person name="Jiang F."/>
        </authorList>
    </citation>
    <scope>NUCLEOTIDE SEQUENCE [LARGE SCALE GENOMIC DNA]</scope>
    <source>
        <strain evidence="2">JINMINGXINNONG_FW02</strain>
        <tissue evidence="2">Leaves</tissue>
    </source>
</reference>
<evidence type="ECO:0000256" key="1">
    <source>
        <dbReference type="SAM" id="Phobius"/>
    </source>
</evidence>
<name>A0AAN9R0B6_PHACN</name>
<protein>
    <submittedName>
        <fullName evidence="2">Uncharacterized protein</fullName>
    </submittedName>
</protein>
<organism evidence="2 3">
    <name type="scientific">Phaseolus coccineus</name>
    <name type="common">Scarlet runner bean</name>
    <name type="synonym">Phaseolus multiflorus</name>
    <dbReference type="NCBI Taxonomy" id="3886"/>
    <lineage>
        <taxon>Eukaryota</taxon>
        <taxon>Viridiplantae</taxon>
        <taxon>Streptophyta</taxon>
        <taxon>Embryophyta</taxon>
        <taxon>Tracheophyta</taxon>
        <taxon>Spermatophyta</taxon>
        <taxon>Magnoliopsida</taxon>
        <taxon>eudicotyledons</taxon>
        <taxon>Gunneridae</taxon>
        <taxon>Pentapetalae</taxon>
        <taxon>rosids</taxon>
        <taxon>fabids</taxon>
        <taxon>Fabales</taxon>
        <taxon>Fabaceae</taxon>
        <taxon>Papilionoideae</taxon>
        <taxon>50 kb inversion clade</taxon>
        <taxon>NPAAA clade</taxon>
        <taxon>indigoferoid/millettioid clade</taxon>
        <taxon>Phaseoleae</taxon>
        <taxon>Phaseolus</taxon>
    </lineage>
</organism>
<dbReference type="EMBL" id="JAYMYR010000006">
    <property type="protein sequence ID" value="KAK7357320.1"/>
    <property type="molecule type" value="Genomic_DNA"/>
</dbReference>
<sequence length="151" mass="17023">MDEKEGNGRKAFEVEIVSNGPTITEMDQDGNKPCLQLPWGLVFGVIESSSYSSLFVAFLSLLIFFYTIIQVYPIDLSLSLPLLITILHQIRIETENILRLKWKKNIFFERVVNILSLEGGMNYGQYMNVDLGKQRVSLTSAKVQGCTVLTA</sequence>
<dbReference type="Proteomes" id="UP001374584">
    <property type="component" value="Unassembled WGS sequence"/>
</dbReference>
<keyword evidence="3" id="KW-1185">Reference proteome</keyword>
<keyword evidence="1" id="KW-0472">Membrane</keyword>
<accession>A0AAN9R0B6</accession>
<evidence type="ECO:0000313" key="2">
    <source>
        <dbReference type="EMBL" id="KAK7357320.1"/>
    </source>
</evidence>